<dbReference type="EMBL" id="KN846982">
    <property type="protein sequence ID" value="KIW96879.1"/>
    <property type="molecule type" value="Genomic_DNA"/>
</dbReference>
<gene>
    <name evidence="2" type="ORF">Z519_02270</name>
</gene>
<reference evidence="2" key="1">
    <citation type="submission" date="2015-01" db="EMBL/GenBank/DDBJ databases">
        <title>The Genome Sequence of Cladophialophora bantiana CBS 173.52.</title>
        <authorList>
            <consortium name="The Broad Institute Genomics Platform"/>
            <person name="Cuomo C."/>
            <person name="de Hoog S."/>
            <person name="Gorbushina A."/>
            <person name="Stielow B."/>
            <person name="Teixiera M."/>
            <person name="Abouelleil A."/>
            <person name="Chapman S.B."/>
            <person name="Priest M."/>
            <person name="Young S.K."/>
            <person name="Wortman J."/>
            <person name="Nusbaum C."/>
            <person name="Birren B."/>
        </authorList>
    </citation>
    <scope>NUCLEOTIDE SEQUENCE [LARGE SCALE GENOMIC DNA]</scope>
    <source>
        <strain evidence="2">CBS 173.52</strain>
    </source>
</reference>
<dbReference type="OrthoDB" id="10042665at2759"/>
<dbReference type="PANTHER" id="PTHR46411:SF2">
    <property type="entry name" value="AAA+ ATPASE DOMAIN-CONTAINING PROTEIN"/>
    <property type="match status" value="1"/>
</dbReference>
<name>A0A0D2IJD0_CLAB1</name>
<feature type="domain" description="ATPase AAA-type core" evidence="1">
    <location>
        <begin position="296"/>
        <end position="329"/>
    </location>
</feature>
<dbReference type="VEuPathDB" id="FungiDB:Z519_02270"/>
<dbReference type="Pfam" id="PF00004">
    <property type="entry name" value="AAA"/>
    <property type="match status" value="1"/>
</dbReference>
<dbReference type="GO" id="GO:0016887">
    <property type="term" value="F:ATP hydrolysis activity"/>
    <property type="evidence" value="ECO:0007669"/>
    <property type="project" value="InterPro"/>
</dbReference>
<dbReference type="InterPro" id="IPR003959">
    <property type="entry name" value="ATPase_AAA_core"/>
</dbReference>
<protein>
    <recommendedName>
        <fullName evidence="1">ATPase AAA-type core domain-containing protein</fullName>
    </recommendedName>
</protein>
<sequence>MFCQKDTDLASPTSEEMAIIQDGLTDAFEDLVSHDVENRSWDVESDLSASYDCFYHCHQRIRDLVDLNGQKQTGYSIKVLSRTRASAKLFRPGEVIIRNLDGVPHAYMVEEVEWRYDDQITHSSWTLEFDGRFRRQHIRIVVDGIGEDDDAVAVKSMEALPLRLDKDGLHDHLEKEAPRESQILGRRGSHRTLHPDRYLEYRVDGHEDVDMLKKEPSTGAFRLLMPAKIPGFAFHDKKWRSLQVDFIRPVRCNENAFNHLVLKANKKELNQALVTVPLENNQATGVIEGKGVGLIMLLHGPPGTGKTLTAETVAELANKPLYRFTYVNIGAEAEGVEKYRESALYL</sequence>
<dbReference type="PANTHER" id="PTHR46411">
    <property type="entry name" value="FAMILY ATPASE, PUTATIVE-RELATED"/>
    <property type="match status" value="1"/>
</dbReference>
<dbReference type="HOGENOM" id="CLU_801679_0_0_1"/>
<dbReference type="Proteomes" id="UP000053789">
    <property type="component" value="Unassembled WGS sequence"/>
</dbReference>
<evidence type="ECO:0000259" key="1">
    <source>
        <dbReference type="Pfam" id="PF00004"/>
    </source>
</evidence>
<dbReference type="GeneID" id="27695198"/>
<evidence type="ECO:0000313" key="3">
    <source>
        <dbReference type="Proteomes" id="UP000053789"/>
    </source>
</evidence>
<dbReference type="GO" id="GO:0005524">
    <property type="term" value="F:ATP binding"/>
    <property type="evidence" value="ECO:0007669"/>
    <property type="project" value="InterPro"/>
</dbReference>
<dbReference type="SUPFAM" id="SSF52540">
    <property type="entry name" value="P-loop containing nucleoside triphosphate hydrolases"/>
    <property type="match status" value="1"/>
</dbReference>
<organism evidence="2 3">
    <name type="scientific">Cladophialophora bantiana (strain ATCC 10958 / CBS 173.52 / CDC B-1940 / NIH 8579)</name>
    <name type="common">Xylohypha bantiana</name>
    <dbReference type="NCBI Taxonomy" id="1442370"/>
    <lineage>
        <taxon>Eukaryota</taxon>
        <taxon>Fungi</taxon>
        <taxon>Dikarya</taxon>
        <taxon>Ascomycota</taxon>
        <taxon>Pezizomycotina</taxon>
        <taxon>Eurotiomycetes</taxon>
        <taxon>Chaetothyriomycetidae</taxon>
        <taxon>Chaetothyriales</taxon>
        <taxon>Herpotrichiellaceae</taxon>
        <taxon>Cladophialophora</taxon>
    </lineage>
</organism>
<dbReference type="RefSeq" id="XP_016623548.1">
    <property type="nucleotide sequence ID" value="XM_016760027.1"/>
</dbReference>
<evidence type="ECO:0000313" key="2">
    <source>
        <dbReference type="EMBL" id="KIW96879.1"/>
    </source>
</evidence>
<keyword evidence="3" id="KW-1185">Reference proteome</keyword>
<proteinExistence type="predicted"/>
<dbReference type="InterPro" id="IPR027417">
    <property type="entry name" value="P-loop_NTPase"/>
</dbReference>
<dbReference type="Gene3D" id="3.40.50.300">
    <property type="entry name" value="P-loop containing nucleotide triphosphate hydrolases"/>
    <property type="match status" value="1"/>
</dbReference>
<dbReference type="AlphaFoldDB" id="A0A0D2IJD0"/>
<accession>A0A0D2IJD0</accession>